<gene>
    <name evidence="1" type="ORF">EGH24_06110</name>
</gene>
<name>A0A8J8PDF4_9EURY</name>
<sequence length="241" mass="27780">MEWKVRLEGDNRGLETLVESFNDDPEVFRDDENFFLWSSRFEDLEDSNEVRSRAEEVVRTIRNLGVRDSLNIDDLQASHIYKTNEDGTDQVFVRTEPATIGISAGPVRVTTIDEEGNKEVHRPADRTYDLTKLALEDEKVQELVNLLDQGDEWVNLYRVYEFIQANIDGEDNIVERGWWSSSEKDLFKQTANSRDAIGDDARHAGRNIPAPEDPLNHSDAKSLIDSLVQNWLDHRKNTQTF</sequence>
<proteinExistence type="predicted"/>
<evidence type="ECO:0000313" key="1">
    <source>
        <dbReference type="EMBL" id="TQQ83003.1"/>
    </source>
</evidence>
<accession>A0A8J8PDF4</accession>
<dbReference type="AlphaFoldDB" id="A0A8J8PDF4"/>
<evidence type="ECO:0000313" key="2">
    <source>
        <dbReference type="Proteomes" id="UP000705823"/>
    </source>
</evidence>
<keyword evidence="2" id="KW-1185">Reference proteome</keyword>
<protein>
    <submittedName>
        <fullName evidence="1">Uncharacterized protein</fullName>
    </submittedName>
</protein>
<comment type="caution">
    <text evidence="1">The sequence shown here is derived from an EMBL/GenBank/DDBJ whole genome shotgun (WGS) entry which is preliminary data.</text>
</comment>
<dbReference type="RefSeq" id="WP_142979267.1">
    <property type="nucleotide sequence ID" value="NZ_RKLU01000002.1"/>
</dbReference>
<reference evidence="1" key="1">
    <citation type="submission" date="2019-02" db="EMBL/GenBank/DDBJ databases">
        <title>Halonotius sp. a new haloarchaeum isolated from saline soil.</title>
        <authorList>
            <person name="Duran-Viseras A."/>
            <person name="Sanchez-Porro C."/>
            <person name="Ventosa A."/>
        </authorList>
    </citation>
    <scope>NUCLEOTIDE SEQUENCE</scope>
    <source>
        <strain evidence="1">F15B</strain>
    </source>
</reference>
<dbReference type="Proteomes" id="UP000705823">
    <property type="component" value="Unassembled WGS sequence"/>
</dbReference>
<dbReference type="EMBL" id="RKLU01000002">
    <property type="protein sequence ID" value="TQQ83003.1"/>
    <property type="molecule type" value="Genomic_DNA"/>
</dbReference>
<organism evidence="1 2">
    <name type="scientific">Halonotius terrestris</name>
    <dbReference type="NCBI Taxonomy" id="2487750"/>
    <lineage>
        <taxon>Archaea</taxon>
        <taxon>Methanobacteriati</taxon>
        <taxon>Methanobacteriota</taxon>
        <taxon>Stenosarchaea group</taxon>
        <taxon>Halobacteria</taxon>
        <taxon>Halobacteriales</taxon>
        <taxon>Haloferacaceae</taxon>
        <taxon>Halonotius</taxon>
    </lineage>
</organism>
<dbReference type="OrthoDB" id="351071at2157"/>